<dbReference type="EMBL" id="JAQSIO010000003">
    <property type="protein sequence ID" value="MDD0814853.1"/>
    <property type="molecule type" value="Genomic_DNA"/>
</dbReference>
<proteinExistence type="predicted"/>
<evidence type="ECO:0000313" key="1">
    <source>
        <dbReference type="EMBL" id="MDD0814853.1"/>
    </source>
</evidence>
<comment type="caution">
    <text evidence="1">The sequence shown here is derived from an EMBL/GenBank/DDBJ whole genome shotgun (WGS) entry which is preliminary data.</text>
</comment>
<dbReference type="Proteomes" id="UP001528672">
    <property type="component" value="Unassembled WGS sequence"/>
</dbReference>
<organism evidence="1 2">
    <name type="scientific">Curvibacter microcysteis</name>
    <dbReference type="NCBI Taxonomy" id="3026419"/>
    <lineage>
        <taxon>Bacteria</taxon>
        <taxon>Pseudomonadati</taxon>
        <taxon>Pseudomonadota</taxon>
        <taxon>Betaproteobacteria</taxon>
        <taxon>Burkholderiales</taxon>
        <taxon>Comamonadaceae</taxon>
        <taxon>Curvibacter</taxon>
    </lineage>
</organism>
<protein>
    <recommendedName>
        <fullName evidence="3">DUF2946 domain-containing protein</fullName>
    </recommendedName>
</protein>
<name>A0ABT5ME48_9BURK</name>
<dbReference type="Pfam" id="PF11162">
    <property type="entry name" value="DUF2946"/>
    <property type="match status" value="1"/>
</dbReference>
<accession>A0ABT5ME48</accession>
<sequence length="124" mass="12844">MHRLRHARTLTQLLLLWFVCAFGVTLASPWVAPQALQLVCSANGALKLLPLADGEAVPDKAAAEGGAHSLDCPLCSLPGLSDWPRPTVPGLAPPLSYQARSIPAARMAALTAAPLPPRGPPASA</sequence>
<keyword evidence="2" id="KW-1185">Reference proteome</keyword>
<reference evidence="1 2" key="1">
    <citation type="submission" date="2023-02" db="EMBL/GenBank/DDBJ databases">
        <title>Bacterial whole genome sequence for Curvibacter sp. HBC28.</title>
        <authorList>
            <person name="Le V."/>
            <person name="Ko S.-R."/>
            <person name="Ahn C.-Y."/>
            <person name="Oh H.-M."/>
        </authorList>
    </citation>
    <scope>NUCLEOTIDE SEQUENCE [LARGE SCALE GENOMIC DNA]</scope>
    <source>
        <strain evidence="1 2">HBC28</strain>
    </source>
</reference>
<gene>
    <name evidence="1" type="ORF">PSQ39_09455</name>
</gene>
<evidence type="ECO:0000313" key="2">
    <source>
        <dbReference type="Proteomes" id="UP001528672"/>
    </source>
</evidence>
<dbReference type="RefSeq" id="WP_273926525.1">
    <property type="nucleotide sequence ID" value="NZ_JAQSIN010000002.1"/>
</dbReference>
<evidence type="ECO:0008006" key="3">
    <source>
        <dbReference type="Google" id="ProtNLM"/>
    </source>
</evidence>
<dbReference type="InterPro" id="IPR021333">
    <property type="entry name" value="DUF2946"/>
</dbReference>